<keyword evidence="1" id="KW-0472">Membrane</keyword>
<reference evidence="2 3" key="1">
    <citation type="submission" date="2019-07" db="EMBL/GenBank/DDBJ databases">
        <title>Draft genome assembly of a fouling barnacle, Amphibalanus amphitrite (Darwin, 1854): The first reference genome for Thecostraca.</title>
        <authorList>
            <person name="Kim W."/>
        </authorList>
    </citation>
    <scope>NUCLEOTIDE SEQUENCE [LARGE SCALE GENOMIC DNA]</scope>
    <source>
        <strain evidence="2">SNU_AA5</strain>
        <tissue evidence="2">Soma without cirri and trophi</tissue>
    </source>
</reference>
<proteinExistence type="predicted"/>
<dbReference type="AlphaFoldDB" id="A0A6A4VH79"/>
<keyword evidence="1" id="KW-1133">Transmembrane helix</keyword>
<dbReference type="EMBL" id="VIIS01002078">
    <property type="protein sequence ID" value="KAF0288801.1"/>
    <property type="molecule type" value="Genomic_DNA"/>
</dbReference>
<accession>A0A6A4VH79</accession>
<dbReference type="Proteomes" id="UP000440578">
    <property type="component" value="Unassembled WGS sequence"/>
</dbReference>
<keyword evidence="1" id="KW-0812">Transmembrane</keyword>
<protein>
    <submittedName>
        <fullName evidence="2">Uncharacterized protein</fullName>
    </submittedName>
</protein>
<keyword evidence="3" id="KW-1185">Reference proteome</keyword>
<gene>
    <name evidence="2" type="ORF">FJT64_012830</name>
</gene>
<sequence length="185" mass="20021">MPSWVRLFGKQTGSLLTAAVDSGFFGVMPVLAWATVTATFVRGRPRYGRLIARLTGVLTDTERLLPSGGRAGPDLPAWGAWFVAIVYTAATIIIGILTLSVAVSYTELRLHADGGDDVYHHPDCSWPSFLVPLKFVFGCQKIAAGLQKIEESLSALLSGREADLRHLERLGQLQTRLSECPPAAD</sequence>
<comment type="caution">
    <text evidence="2">The sequence shown here is derived from an EMBL/GenBank/DDBJ whole genome shotgun (WGS) entry which is preliminary data.</text>
</comment>
<feature type="transmembrane region" description="Helical" evidence="1">
    <location>
        <begin position="12"/>
        <end position="36"/>
    </location>
</feature>
<evidence type="ECO:0000313" key="2">
    <source>
        <dbReference type="EMBL" id="KAF0288801.1"/>
    </source>
</evidence>
<evidence type="ECO:0000313" key="3">
    <source>
        <dbReference type="Proteomes" id="UP000440578"/>
    </source>
</evidence>
<evidence type="ECO:0000256" key="1">
    <source>
        <dbReference type="SAM" id="Phobius"/>
    </source>
</evidence>
<name>A0A6A4VH79_AMPAM</name>
<organism evidence="2 3">
    <name type="scientific">Amphibalanus amphitrite</name>
    <name type="common">Striped barnacle</name>
    <name type="synonym">Balanus amphitrite</name>
    <dbReference type="NCBI Taxonomy" id="1232801"/>
    <lineage>
        <taxon>Eukaryota</taxon>
        <taxon>Metazoa</taxon>
        <taxon>Ecdysozoa</taxon>
        <taxon>Arthropoda</taxon>
        <taxon>Crustacea</taxon>
        <taxon>Multicrustacea</taxon>
        <taxon>Cirripedia</taxon>
        <taxon>Thoracica</taxon>
        <taxon>Thoracicalcarea</taxon>
        <taxon>Balanomorpha</taxon>
        <taxon>Balanoidea</taxon>
        <taxon>Balanidae</taxon>
        <taxon>Amphibalaninae</taxon>
        <taxon>Amphibalanus</taxon>
    </lineage>
</organism>
<feature type="transmembrane region" description="Helical" evidence="1">
    <location>
        <begin position="78"/>
        <end position="103"/>
    </location>
</feature>